<dbReference type="EMBL" id="CP150845">
    <property type="protein sequence ID" value="WYZ20764.1"/>
    <property type="molecule type" value="Genomic_DNA"/>
</dbReference>
<accession>A0ABZ2UMB1</accession>
<organism evidence="1 2">
    <name type="scientific">Flavobacterium soyae</name>
    <dbReference type="NCBI Taxonomy" id="2903098"/>
    <lineage>
        <taxon>Bacteria</taxon>
        <taxon>Pseudomonadati</taxon>
        <taxon>Bacteroidota</taxon>
        <taxon>Flavobacteriia</taxon>
        <taxon>Flavobacteriales</taxon>
        <taxon>Flavobacteriaceae</taxon>
        <taxon>Flavobacterium</taxon>
    </lineage>
</organism>
<keyword evidence="2" id="KW-1185">Reference proteome</keyword>
<sequence length="235" mass="24484">MCIDPLAEKYPYNSTYAFQENKMGMGVELEGLELASRNPVSGFGNYVKGKFDSAVSSIQTNTEKTAQAVSSAISSLGINQVDGYTLTGSKSGVTNSTGFFPEAKGAKSSANLDGDVILGLADAYAPDLGANKIMDGANIFSNLAQDPYVNKAISAVSDKISSSSSNSNGTTVTVQKGKYTATGTVGNTASTVNRKVQDTVVKSSDAAKVKAQNTKDSIKAVNQNNKINANTNFTD</sequence>
<evidence type="ECO:0008006" key="3">
    <source>
        <dbReference type="Google" id="ProtNLM"/>
    </source>
</evidence>
<dbReference type="RefSeq" id="WP_406844824.1">
    <property type="nucleotide sequence ID" value="NZ_CP150845.1"/>
</dbReference>
<evidence type="ECO:0000313" key="2">
    <source>
        <dbReference type="Proteomes" id="UP001623852"/>
    </source>
</evidence>
<name>A0ABZ2UMB1_9FLAO</name>
<reference evidence="1 2" key="1">
    <citation type="submission" date="2024-03" db="EMBL/GenBank/DDBJ databases">
        <title>Flavobacterium soyae.</title>
        <authorList>
            <person name="Zheng W."/>
        </authorList>
    </citation>
    <scope>NUCLEOTIDE SEQUENCE [LARGE SCALE GENOMIC DNA]</scope>
    <source>
        <strain evidence="1 2">55</strain>
    </source>
</reference>
<protein>
    <recommendedName>
        <fullName evidence="3">Head domain of trimeric autotransporter adhesin</fullName>
    </recommendedName>
</protein>
<gene>
    <name evidence="1" type="ORF">AABD74_04710</name>
</gene>
<evidence type="ECO:0000313" key="1">
    <source>
        <dbReference type="EMBL" id="WYZ20764.1"/>
    </source>
</evidence>
<proteinExistence type="predicted"/>
<dbReference type="Proteomes" id="UP001623852">
    <property type="component" value="Chromosome"/>
</dbReference>